<name>A0A1G2V7H3_9BACT</name>
<comment type="caution">
    <text evidence="1">The sequence shown here is derived from an EMBL/GenBank/DDBJ whole genome shotgun (WGS) entry which is preliminary data.</text>
</comment>
<proteinExistence type="predicted"/>
<reference evidence="1 2" key="1">
    <citation type="journal article" date="2016" name="Nat. Commun.">
        <title>Thousands of microbial genomes shed light on interconnected biogeochemical processes in an aquifer system.</title>
        <authorList>
            <person name="Anantharaman K."/>
            <person name="Brown C.T."/>
            <person name="Hug L.A."/>
            <person name="Sharon I."/>
            <person name="Castelle C.J."/>
            <person name="Probst A.J."/>
            <person name="Thomas B.C."/>
            <person name="Singh A."/>
            <person name="Wilkins M.J."/>
            <person name="Karaoz U."/>
            <person name="Brodie E.L."/>
            <person name="Williams K.H."/>
            <person name="Hubbard S.S."/>
            <person name="Banfield J.F."/>
        </authorList>
    </citation>
    <scope>NUCLEOTIDE SEQUENCE [LARGE SCALE GENOMIC DNA]</scope>
</reference>
<dbReference type="STRING" id="1802782.A2544_00680"/>
<accession>A0A1G2V7H3</accession>
<gene>
    <name evidence="1" type="ORF">A2544_00680</name>
</gene>
<dbReference type="Proteomes" id="UP000176868">
    <property type="component" value="Unassembled WGS sequence"/>
</dbReference>
<evidence type="ECO:0000313" key="2">
    <source>
        <dbReference type="Proteomes" id="UP000176868"/>
    </source>
</evidence>
<sequence>MGKFNFKDSIDFEAVREKAEVFYSNIGSVHCPYFQSKVAFNAKGIRHLKFKSDEVARPREDQYSRLKLVHLAPEVLKLSKTVQGIWNTQCFETQKTNSRWKRSLKNVTFYEFMAVLNNVRVKVIVKEVLGGEKHFWSVIPFWGIDKDKSKRVLHSGDPEND</sequence>
<dbReference type="EMBL" id="MHWZ01000017">
    <property type="protein sequence ID" value="OHB17568.1"/>
    <property type="molecule type" value="Genomic_DNA"/>
</dbReference>
<evidence type="ECO:0000313" key="1">
    <source>
        <dbReference type="EMBL" id="OHB17568.1"/>
    </source>
</evidence>
<dbReference type="AlphaFoldDB" id="A0A1G2V7H3"/>
<organism evidence="1 2">
    <name type="scientific">Candidatus Zambryskibacteria bacterium RIFOXYD2_FULL_43_10</name>
    <dbReference type="NCBI Taxonomy" id="1802782"/>
    <lineage>
        <taxon>Bacteria</taxon>
        <taxon>Candidatus Zambryskiibacteriota</taxon>
    </lineage>
</organism>
<protein>
    <submittedName>
        <fullName evidence="1">Uncharacterized protein</fullName>
    </submittedName>
</protein>